<dbReference type="AlphaFoldDB" id="A0A0A6VP93"/>
<gene>
    <name evidence="1" type="ORF">GY22_13535</name>
</gene>
<keyword evidence="2" id="KW-1185">Reference proteome</keyword>
<sequence length="83" mass="9457">MSITFEPVPLTDRRLFEARLSEATVALHHEGHDPERICQEATRIGQRYPWVDARTVANALVDALGPGWGAIYLHWLWSQDDDS</sequence>
<dbReference type="RefSeq" id="WP_035928635.1">
    <property type="nucleotide sequence ID" value="NZ_JSUH01000012.1"/>
</dbReference>
<evidence type="ECO:0000313" key="2">
    <source>
        <dbReference type="Proteomes" id="UP000030466"/>
    </source>
</evidence>
<dbReference type="OrthoDB" id="4879651at2"/>
<proteinExistence type="predicted"/>
<dbReference type="Proteomes" id="UP000030466">
    <property type="component" value="Unassembled WGS sequence"/>
</dbReference>
<organism evidence="1 2">
    <name type="scientific">Kocuria rosea subsp. polaris</name>
    <dbReference type="NCBI Taxonomy" id="136273"/>
    <lineage>
        <taxon>Bacteria</taxon>
        <taxon>Bacillati</taxon>
        <taxon>Actinomycetota</taxon>
        <taxon>Actinomycetes</taxon>
        <taxon>Micrococcales</taxon>
        <taxon>Micrococcaceae</taxon>
        <taxon>Kocuria</taxon>
    </lineage>
</organism>
<accession>A0A0A6VP93</accession>
<comment type="caution">
    <text evidence="1">The sequence shown here is derived from an EMBL/GenBank/DDBJ whole genome shotgun (WGS) entry which is preliminary data.</text>
</comment>
<dbReference type="EMBL" id="JSUH01000012">
    <property type="protein sequence ID" value="KHD96855.1"/>
    <property type="molecule type" value="Genomic_DNA"/>
</dbReference>
<evidence type="ECO:0000313" key="1">
    <source>
        <dbReference type="EMBL" id="KHD96855.1"/>
    </source>
</evidence>
<protein>
    <submittedName>
        <fullName evidence="1">Uncharacterized protein</fullName>
    </submittedName>
</protein>
<reference evidence="1 2" key="1">
    <citation type="journal article" date="2003" name="Int. J. Syst. Evol. Microbiol.">
        <title>Kocuria polaris sp. nov., an orange-pigmented psychrophilic bacterium isolated from an Antarctic cyanobacterial mat sample.</title>
        <authorList>
            <person name="Reddy G.S."/>
            <person name="Prakash J.S."/>
            <person name="Prabahar V."/>
            <person name="Matsumoto G.I."/>
            <person name="Stackebrandt E."/>
            <person name="Shivaji S."/>
        </authorList>
    </citation>
    <scope>NUCLEOTIDE SEQUENCE [LARGE SCALE GENOMIC DNA]</scope>
    <source>
        <strain evidence="1 2">CMS 76or</strain>
    </source>
</reference>
<name>A0A0A6VP93_KOCRO</name>